<keyword evidence="1" id="KW-0853">WD repeat</keyword>
<evidence type="ECO:0000313" key="4">
    <source>
        <dbReference type="EMBL" id="CAJ0938313.1"/>
    </source>
</evidence>
<comment type="caution">
    <text evidence="4">The sequence shown here is derived from an EMBL/GenBank/DDBJ whole genome shotgun (WGS) entry which is preliminary data.</text>
</comment>
<dbReference type="SMART" id="SM00320">
    <property type="entry name" value="WD40"/>
    <property type="match status" value="7"/>
</dbReference>
<dbReference type="SUPFAM" id="SSF50978">
    <property type="entry name" value="WD40 repeat-like"/>
    <property type="match status" value="1"/>
</dbReference>
<name>A0ABN9LEW7_9NEOB</name>
<evidence type="ECO:0000313" key="5">
    <source>
        <dbReference type="Proteomes" id="UP001176940"/>
    </source>
</evidence>
<protein>
    <recommendedName>
        <fullName evidence="6">TBC1 domain family member 31</fullName>
    </recommendedName>
</protein>
<dbReference type="EMBL" id="CAUEEQ010014220">
    <property type="protein sequence ID" value="CAJ0938313.1"/>
    <property type="molecule type" value="Genomic_DNA"/>
</dbReference>
<dbReference type="Gene3D" id="2.130.10.10">
    <property type="entry name" value="YVTN repeat-like/Quinoprotein amine dehydrogenase"/>
    <property type="match status" value="2"/>
</dbReference>
<dbReference type="PANTHER" id="PTHR19853">
    <property type="entry name" value="WD REPEAT CONTAINING PROTEIN 3 WDR3"/>
    <property type="match status" value="1"/>
</dbReference>
<dbReference type="InterPro" id="IPR015943">
    <property type="entry name" value="WD40/YVTN_repeat-like_dom_sf"/>
</dbReference>
<gene>
    <name evidence="4" type="ORF">RIMI_LOCUS7490337</name>
</gene>
<keyword evidence="5" id="KW-1185">Reference proteome</keyword>
<organism evidence="4 5">
    <name type="scientific">Ranitomeya imitator</name>
    <name type="common">mimic poison frog</name>
    <dbReference type="NCBI Taxonomy" id="111125"/>
    <lineage>
        <taxon>Eukaryota</taxon>
        <taxon>Metazoa</taxon>
        <taxon>Chordata</taxon>
        <taxon>Craniata</taxon>
        <taxon>Vertebrata</taxon>
        <taxon>Euteleostomi</taxon>
        <taxon>Amphibia</taxon>
        <taxon>Batrachia</taxon>
        <taxon>Anura</taxon>
        <taxon>Neobatrachia</taxon>
        <taxon>Hyloidea</taxon>
        <taxon>Dendrobatidae</taxon>
        <taxon>Dendrobatinae</taxon>
        <taxon>Ranitomeya</taxon>
    </lineage>
</organism>
<reference evidence="4" key="1">
    <citation type="submission" date="2023-07" db="EMBL/GenBank/DDBJ databases">
        <authorList>
            <person name="Stuckert A."/>
        </authorList>
    </citation>
    <scope>NUCLEOTIDE SEQUENCE</scope>
</reference>
<dbReference type="PANTHER" id="PTHR19853:SF1">
    <property type="entry name" value="TBC1 DOMAIN FAMILY MEMBER 31"/>
    <property type="match status" value="1"/>
</dbReference>
<feature type="region of interest" description="Disordered" evidence="3">
    <location>
        <begin position="1"/>
        <end position="27"/>
    </location>
</feature>
<proteinExistence type="predicted"/>
<keyword evidence="2" id="KW-0677">Repeat</keyword>
<dbReference type="InterPro" id="IPR036322">
    <property type="entry name" value="WD40_repeat_dom_sf"/>
</dbReference>
<evidence type="ECO:0000256" key="3">
    <source>
        <dbReference type="SAM" id="MobiDB-lite"/>
    </source>
</evidence>
<evidence type="ECO:0000256" key="1">
    <source>
        <dbReference type="ARBA" id="ARBA00022574"/>
    </source>
</evidence>
<sequence>MTSLPGARSPEMCGNSEKQRNQEEESANIFRSALQIIEGTCTDNKHYSITEIQFKTDTRRSEGPARKLTNYGEKGRHERRDGRISTAPVVNCTFPSLELTVRRIGDRGLRLDYQYNKDGKTITDLGSKETGKIWHRKPTPATNDGIIVNVVHGAAGPQSKTMRFLQVAFDSSGDRFLAGDHLGSIYVFNLNRNRFDLVQRTLQACTALAFNLHRKSEFLVALADYSVKCFDADNKELVSWMRGHDSTVTSISIHGSGRHAVTTSSETAQLWDLDTFQRKRKLNVRQSVGIQKVFFLPLSNTILSCFKDNSIFAWESDTLTCKYQLPAPDGGSVFPYKAFAITRDGRMLAAGGKSNNLHLWCLSSKQLLRILQMPSTVRSVRQLEFLPDNFDGGSSQVLGVLSQDGLMRFINIQTCKLVFDIGSHDDGIVTSSVSPNGRYIAGLMENGSINLYSVQALTKEINKPPPPLVKVVDLTKDKDSTGNKSAIASEKVNISAGRPCRPWKSKQEVVKTKYLQPEEYNTSDNKENETSCVLSKQRLRAILKGFGEYPAKYRMFIWRSLLHLPENHAAFSSLTDKGTHTQYLLLHREYPLKSMKLLRVLQR</sequence>
<dbReference type="InterPro" id="IPR001680">
    <property type="entry name" value="WD40_rpt"/>
</dbReference>
<dbReference type="InterPro" id="IPR051570">
    <property type="entry name" value="TBC1_cilium_biogenesis"/>
</dbReference>
<accession>A0ABN9LEW7</accession>
<dbReference type="Proteomes" id="UP001176940">
    <property type="component" value="Unassembled WGS sequence"/>
</dbReference>
<evidence type="ECO:0000256" key="2">
    <source>
        <dbReference type="ARBA" id="ARBA00022737"/>
    </source>
</evidence>
<evidence type="ECO:0008006" key="6">
    <source>
        <dbReference type="Google" id="ProtNLM"/>
    </source>
</evidence>
<feature type="region of interest" description="Disordered" evidence="3">
    <location>
        <begin position="57"/>
        <end position="80"/>
    </location>
</feature>
<dbReference type="Pfam" id="PF00400">
    <property type="entry name" value="WD40"/>
    <property type="match status" value="1"/>
</dbReference>